<dbReference type="GO" id="GO:0004984">
    <property type="term" value="F:olfactory receptor activity"/>
    <property type="evidence" value="ECO:0007669"/>
    <property type="project" value="InterPro"/>
</dbReference>
<evidence type="ECO:0000256" key="8">
    <source>
        <dbReference type="ARBA" id="ARBA00023170"/>
    </source>
</evidence>
<dbReference type="AlphaFoldDB" id="F4WCH4"/>
<feature type="transmembrane region" description="Helical" evidence="10">
    <location>
        <begin position="127"/>
        <end position="145"/>
    </location>
</feature>
<keyword evidence="4 10" id="KW-0812">Transmembrane</keyword>
<feature type="transmembrane region" description="Helical" evidence="10">
    <location>
        <begin position="314"/>
        <end position="332"/>
    </location>
</feature>
<feature type="transmembrane region" description="Helical" evidence="10">
    <location>
        <begin position="682"/>
        <end position="701"/>
    </location>
</feature>
<dbReference type="PANTHER" id="PTHR21137">
    <property type="entry name" value="ODORANT RECEPTOR"/>
    <property type="match status" value="1"/>
</dbReference>
<dbReference type="GO" id="GO:0005549">
    <property type="term" value="F:odorant binding"/>
    <property type="evidence" value="ECO:0007669"/>
    <property type="project" value="InterPro"/>
</dbReference>
<feature type="transmembrane region" description="Helical" evidence="10">
    <location>
        <begin position="553"/>
        <end position="573"/>
    </location>
</feature>
<feature type="transmembrane region" description="Helical" evidence="10">
    <location>
        <begin position="274"/>
        <end position="293"/>
    </location>
</feature>
<protein>
    <submittedName>
        <fullName evidence="11">Putative odorant receptor 94b</fullName>
    </submittedName>
</protein>
<dbReference type="GO" id="GO:0007165">
    <property type="term" value="P:signal transduction"/>
    <property type="evidence" value="ECO:0007669"/>
    <property type="project" value="UniProtKB-KW"/>
</dbReference>
<dbReference type="InterPro" id="IPR004117">
    <property type="entry name" value="7tm6_olfct_rcpt"/>
</dbReference>
<feature type="transmembrane region" description="Helical" evidence="10">
    <location>
        <begin position="436"/>
        <end position="456"/>
    </location>
</feature>
<dbReference type="InParanoid" id="F4WCH4"/>
<dbReference type="eggNOG" id="ENOG502RU6J">
    <property type="taxonomic scope" value="Eukaryota"/>
</dbReference>
<proteinExistence type="predicted"/>
<feature type="transmembrane region" description="Helical" evidence="10">
    <location>
        <begin position="738"/>
        <end position="759"/>
    </location>
</feature>
<keyword evidence="8 11" id="KW-0675">Receptor</keyword>
<sequence length="980" mass="113944">MNSLKFTLAILTIAGCWQPFSSTSLIKHALYDAYTLLIISIMYSFTFSQFMDIVLNVDNPNDFTNTLYAMLTMFAADYKILDLFVNHESFAELIQNLTEGTFKPFLLVEIEIQRKFDKIIQNLAKCYTILIMITYIGHVLISLLINFKKRQLTFRGWIPYNYSSFMLFCLTYAHQYVGVILACLVSVACDSLIIGLLLHVCCQIMILQYRLKSLINDQNTLRDCVRQHRHIIKFAYAINKRFTRIIAFQFVASTFVICSNLYQLTRTKLIADFIAFFAYTLCILVQIFIYCWFGNKLKLMVCILILSNLIKMHTLKLTFLIVMFVGCFRPLSWTSLFMRVIYNLYRLFIVTILYIFAFLQFMDIMINVDNPDDFTNILYMALNVSVSGFKLLIMWLNYNNVTTLITVLNKEPFKPLDLSELKIRQKFDKIIRSNTLRYSVLIASSWTFMSLMSLLTDFKHRKLTYREWVPYDYSSYMMFCITYAHQILSTFYCASVNVACDTLICGFLMHVYCQIEILEYRLKKILNDQSILDYCVRHHNSIFQFACSVNAKFSQIIGLQFIISTLIICSNLYQLSQSSLNADSIGLIGFTCCMLTEIFLYCWFGHKIKSKSVQVADSIFQIKWPLLNNNVKTNLLIIMKRATVPIEFTTAHIISLNLDSFVAVIVNIILNINNFDEISDNIYMTLTVFIAAYKITTMWVIKKYVITIINVLKEKPFKPSESCEVIIRQKYDKTIKKYAVWYYGLVQVTVICIILNAIFMDFMEGNLTYKAWVPFDYTLPIIFLLIFTHQIIGMSICAAVNVACDSLITGLLQEICCQFEILEYRLTKILHEKHILHDCVRHHNRIYEYAHMVNRRFAKIIALQFAVSMLVVCANLYKLASISIVMINGSLVTLIMYTACMLSQIFLYCWFGNELKLKSIGVANSIYNMKWHVFDNKNKKALLLIMRRSMVPIEFNSAVIITLNLDSFVSVSIIKMNLHL</sequence>
<evidence type="ECO:0000256" key="7">
    <source>
        <dbReference type="ARBA" id="ARBA00023136"/>
    </source>
</evidence>
<evidence type="ECO:0000256" key="1">
    <source>
        <dbReference type="ARBA" id="ARBA00004651"/>
    </source>
</evidence>
<dbReference type="OrthoDB" id="6597368at2759"/>
<comment type="subcellular location">
    <subcellularLocation>
        <location evidence="1">Cell membrane</location>
        <topology evidence="1">Multi-pass membrane protein</topology>
    </subcellularLocation>
</comment>
<evidence type="ECO:0000256" key="6">
    <source>
        <dbReference type="ARBA" id="ARBA00022989"/>
    </source>
</evidence>
<gene>
    <name evidence="11" type="ORF">G5I_03250</name>
</gene>
<organism evidence="12">
    <name type="scientific">Acromyrmex echinatior</name>
    <name type="common">Panamanian leafcutter ant</name>
    <name type="synonym">Acromyrmex octospinosus echinatior</name>
    <dbReference type="NCBI Taxonomy" id="103372"/>
    <lineage>
        <taxon>Eukaryota</taxon>
        <taxon>Metazoa</taxon>
        <taxon>Ecdysozoa</taxon>
        <taxon>Arthropoda</taxon>
        <taxon>Hexapoda</taxon>
        <taxon>Insecta</taxon>
        <taxon>Pterygota</taxon>
        <taxon>Neoptera</taxon>
        <taxon>Endopterygota</taxon>
        <taxon>Hymenoptera</taxon>
        <taxon>Apocrita</taxon>
        <taxon>Aculeata</taxon>
        <taxon>Formicoidea</taxon>
        <taxon>Formicidae</taxon>
        <taxon>Myrmicinae</taxon>
        <taxon>Acromyrmex</taxon>
    </lineage>
</organism>
<keyword evidence="12" id="KW-1185">Reference proteome</keyword>
<feature type="transmembrane region" description="Helical" evidence="10">
    <location>
        <begin position="779"/>
        <end position="804"/>
    </location>
</feature>
<keyword evidence="9" id="KW-0807">Transducer</keyword>
<evidence type="ECO:0000256" key="2">
    <source>
        <dbReference type="ARBA" id="ARBA00022475"/>
    </source>
</evidence>
<evidence type="ECO:0000256" key="3">
    <source>
        <dbReference type="ARBA" id="ARBA00022606"/>
    </source>
</evidence>
<feature type="transmembrane region" description="Helical" evidence="10">
    <location>
        <begin position="377"/>
        <end position="398"/>
    </location>
</feature>
<evidence type="ECO:0000256" key="5">
    <source>
        <dbReference type="ARBA" id="ARBA00022725"/>
    </source>
</evidence>
<dbReference type="GO" id="GO:0005886">
    <property type="term" value="C:plasma membrane"/>
    <property type="evidence" value="ECO:0007669"/>
    <property type="project" value="UniProtKB-SubCell"/>
</dbReference>
<evidence type="ECO:0000313" key="11">
    <source>
        <dbReference type="EMBL" id="EGI68154.1"/>
    </source>
</evidence>
<reference evidence="11" key="1">
    <citation type="submission" date="2011-02" db="EMBL/GenBank/DDBJ databases">
        <title>The genome of the leaf-cutting ant Acromyrmex echinatior suggests key adaptations to social evolution and fungus farming.</title>
        <authorList>
            <person name="Nygaard S."/>
            <person name="Zhang G."/>
        </authorList>
    </citation>
    <scope>NUCLEOTIDE SEQUENCE</scope>
</reference>
<feature type="transmembrane region" description="Helical" evidence="10">
    <location>
        <begin position="889"/>
        <end position="911"/>
    </location>
</feature>
<keyword evidence="5" id="KW-0552">Olfaction</keyword>
<evidence type="ECO:0000313" key="12">
    <source>
        <dbReference type="Proteomes" id="UP000007755"/>
    </source>
</evidence>
<feature type="transmembrane region" description="Helical" evidence="10">
    <location>
        <begin position="34"/>
        <end position="55"/>
    </location>
</feature>
<keyword evidence="3" id="KW-0716">Sensory transduction</keyword>
<dbReference type="PANTHER" id="PTHR21137:SF35">
    <property type="entry name" value="ODORANT RECEPTOR 19A-RELATED"/>
    <property type="match status" value="1"/>
</dbReference>
<feature type="transmembrane region" description="Helical" evidence="10">
    <location>
        <begin position="585"/>
        <end position="604"/>
    </location>
</feature>
<feature type="transmembrane region" description="Helical" evidence="10">
    <location>
        <begin position="648"/>
        <end position="670"/>
    </location>
</feature>
<evidence type="ECO:0000256" key="10">
    <source>
        <dbReference type="SAM" id="Phobius"/>
    </source>
</evidence>
<accession>F4WCH4</accession>
<feature type="transmembrane region" description="Helical" evidence="10">
    <location>
        <begin position="344"/>
        <end position="365"/>
    </location>
</feature>
<name>F4WCH4_ACREC</name>
<dbReference type="PROSITE" id="PS51257">
    <property type="entry name" value="PROKAR_LIPOPROTEIN"/>
    <property type="match status" value="1"/>
</dbReference>
<keyword evidence="6 10" id="KW-1133">Transmembrane helix</keyword>
<feature type="transmembrane region" description="Helical" evidence="10">
    <location>
        <begin position="242"/>
        <end position="262"/>
    </location>
</feature>
<dbReference type="Pfam" id="PF02949">
    <property type="entry name" value="7tm_6"/>
    <property type="match status" value="3"/>
</dbReference>
<dbReference type="Proteomes" id="UP000007755">
    <property type="component" value="Unassembled WGS sequence"/>
</dbReference>
<feature type="transmembrane region" description="Helical" evidence="10">
    <location>
        <begin position="857"/>
        <end position="877"/>
    </location>
</feature>
<evidence type="ECO:0000256" key="9">
    <source>
        <dbReference type="ARBA" id="ARBA00023224"/>
    </source>
</evidence>
<keyword evidence="7 10" id="KW-0472">Membrane</keyword>
<evidence type="ECO:0000256" key="4">
    <source>
        <dbReference type="ARBA" id="ARBA00022692"/>
    </source>
</evidence>
<dbReference type="EMBL" id="GL888070">
    <property type="protein sequence ID" value="EGI68154.1"/>
    <property type="molecule type" value="Genomic_DNA"/>
</dbReference>
<keyword evidence="2" id="KW-1003">Cell membrane</keyword>